<proteinExistence type="predicted"/>
<dbReference type="Proteomes" id="UP000092093">
    <property type="component" value="Unassembled WGS sequence"/>
</dbReference>
<protein>
    <submittedName>
        <fullName evidence="4">Decarboxylase</fullName>
    </submittedName>
</protein>
<evidence type="ECO:0000313" key="4">
    <source>
        <dbReference type="EMBL" id="OBQ43139.1"/>
    </source>
</evidence>
<dbReference type="Gene3D" id="3.40.640.10">
    <property type="entry name" value="Type I PLP-dependent aspartate aminotransferase-like (Major domain)"/>
    <property type="match status" value="1"/>
</dbReference>
<dbReference type="EMBL" id="LJOW01000068">
    <property type="protein sequence ID" value="OBQ43139.1"/>
    <property type="molecule type" value="Genomic_DNA"/>
</dbReference>
<gene>
    <name evidence="4" type="ORF">AN484_14020</name>
</gene>
<dbReference type="PANTHER" id="PTHR43277:SF3">
    <property type="entry name" value="DECARBOXYLASE, PUTATIVE-RELATED"/>
    <property type="match status" value="1"/>
</dbReference>
<dbReference type="InterPro" id="IPR000310">
    <property type="entry name" value="Orn/Lys/Arg_deCO2ase_major_dom"/>
</dbReference>
<organism evidence="4 5">
    <name type="scientific">Aphanizomenon flos-aquae WA102</name>
    <dbReference type="NCBI Taxonomy" id="1710896"/>
    <lineage>
        <taxon>Bacteria</taxon>
        <taxon>Bacillati</taxon>
        <taxon>Cyanobacteriota</taxon>
        <taxon>Cyanophyceae</taxon>
        <taxon>Nostocales</taxon>
        <taxon>Aphanizomenonaceae</taxon>
        <taxon>Aphanizomenon</taxon>
    </lineage>
</organism>
<dbReference type="AlphaFoldDB" id="A0A1B7X1C6"/>
<evidence type="ECO:0000313" key="5">
    <source>
        <dbReference type="Proteomes" id="UP000092093"/>
    </source>
</evidence>
<name>A0A1B7X1C6_APHFL</name>
<comment type="caution">
    <text evidence="4">The sequence shown here is derived from an EMBL/GenBank/DDBJ whole genome shotgun (WGS) entry which is preliminary data.</text>
</comment>
<evidence type="ECO:0000259" key="3">
    <source>
        <dbReference type="Pfam" id="PF01276"/>
    </source>
</evidence>
<keyword evidence="2" id="KW-0663">Pyridoxal phosphate</keyword>
<dbReference type="GO" id="GO:0003824">
    <property type="term" value="F:catalytic activity"/>
    <property type="evidence" value="ECO:0007669"/>
    <property type="project" value="InterPro"/>
</dbReference>
<dbReference type="PATRIC" id="fig|1710896.3.peg.1980"/>
<dbReference type="InterPro" id="IPR052357">
    <property type="entry name" value="Orn_Lys_Arg_decarboxylase-I"/>
</dbReference>
<dbReference type="Gene3D" id="3.90.100.10">
    <property type="entry name" value="Orn/Lys/Arg decarboxylase, C-terminal domain"/>
    <property type="match status" value="1"/>
</dbReference>
<dbReference type="Pfam" id="PF01276">
    <property type="entry name" value="OKR_DC_1"/>
    <property type="match status" value="1"/>
</dbReference>
<evidence type="ECO:0000256" key="1">
    <source>
        <dbReference type="ARBA" id="ARBA00001933"/>
    </source>
</evidence>
<dbReference type="PANTHER" id="PTHR43277">
    <property type="entry name" value="ARGININE DECARBOXYLASE"/>
    <property type="match status" value="1"/>
</dbReference>
<accession>A0A1B7X1C6</accession>
<dbReference type="InterPro" id="IPR015424">
    <property type="entry name" value="PyrdxlP-dep_Trfase"/>
</dbReference>
<dbReference type="SUPFAM" id="SSF53383">
    <property type="entry name" value="PLP-dependent transferases"/>
    <property type="match status" value="1"/>
</dbReference>
<feature type="domain" description="Orn/Lys/Arg decarboxylases family 1 pyridoxal-P attachment site" evidence="3">
    <location>
        <begin position="56"/>
        <end position="283"/>
    </location>
</feature>
<evidence type="ECO:0000256" key="2">
    <source>
        <dbReference type="ARBA" id="ARBA00022898"/>
    </source>
</evidence>
<comment type="cofactor">
    <cofactor evidence="1">
        <name>pyridoxal 5'-phosphate</name>
        <dbReference type="ChEBI" id="CHEBI:597326"/>
    </cofactor>
</comment>
<reference evidence="4 5" key="1">
    <citation type="submission" date="2015-09" db="EMBL/GenBank/DDBJ databases">
        <title>Aphanizomenon flos-aquae WA102.</title>
        <authorList>
            <person name="Driscoll C."/>
        </authorList>
    </citation>
    <scope>NUCLEOTIDE SEQUENCE [LARGE SCALE GENOMIC DNA]</scope>
    <source>
        <strain evidence="4">WA102</strain>
    </source>
</reference>
<sequence length="442" mass="50187">MNRKLSTYEMIASHYPEIKLRLHTPAHQGVRGQSEYFDDSIYSYDLPFFNRDKFDNVEKHISSLYKTKRTFFLTGGATQGILIACTLLAKKHRKVAIGLNSHLSIIHGFILSGIEPFFIPSRSLMPTDAEVIEALESADSEVTAIFLTHPSYDGITTDLGNISQYCYRQNIEFFIDEAHGTHFPFLEEKNLSALTQECDLVVHSLHKFVGSLVQTALLHLPANSSITEAEVITAISIFETTSRSNLLLLSIEEAIQLAFGDERKFLFQNVARNCHKLRSLLDNWGSVFTYDSQVRDPLKLFLYSDRATGDEIGQLLFELNVDYEYCDPRGVLLIFSFQNTDADFVYVAKVLKDVYSTLAIQEQGEFFDQHLLVRTPIMRCLPREAFFAAKRKQVPLKAAKGLISCNSIKKIPPCVPVLIPGEEITDWHFQRIKPDTLVEVMV</sequence>
<dbReference type="InterPro" id="IPR015421">
    <property type="entry name" value="PyrdxlP-dep_Trfase_major"/>
</dbReference>